<comment type="similarity">
    <text evidence="1">Belongs to the gamma-glutamyltransferase family.</text>
</comment>
<keyword evidence="2" id="KW-0808">Transferase</keyword>
<dbReference type="OrthoDB" id="9781342at2"/>
<dbReference type="Pfam" id="PF01019">
    <property type="entry name" value="G_glu_transpept"/>
    <property type="match status" value="1"/>
</dbReference>
<keyword evidence="6" id="KW-1185">Reference proteome</keyword>
<dbReference type="InterPro" id="IPR051792">
    <property type="entry name" value="GGT_bact"/>
</dbReference>
<evidence type="ECO:0000313" key="5">
    <source>
        <dbReference type="EMBL" id="CEI82842.1"/>
    </source>
</evidence>
<evidence type="ECO:0000256" key="1">
    <source>
        <dbReference type="ARBA" id="ARBA00009381"/>
    </source>
</evidence>
<dbReference type="Gene3D" id="3.60.20.40">
    <property type="match status" value="1"/>
</dbReference>
<dbReference type="Proteomes" id="UP000040453">
    <property type="component" value="Unassembled WGS sequence"/>
</dbReference>
<dbReference type="MEROPS" id="T03.023"/>
<evidence type="ECO:0000256" key="2">
    <source>
        <dbReference type="ARBA" id="ARBA00022679"/>
    </source>
</evidence>
<protein>
    <submittedName>
        <fullName evidence="5">Capsule biosynthesis protein CapD</fullName>
    </submittedName>
</protein>
<sequence length="547" mass="59909">MGNKKLMIILGVIVVAGLVFVYAQQGMFESDTTTTDYGVEQSETINSSEGYGVSASHPLAVEAGNKVLEEGGNAADAAVVVSYVLGVVEPYGSGIGGGGEMLVYPHDAEEPTVYEYRETAPESGAEPETFAIPGLVRGMEDLNKDLGTMDMQDLIQPAIDYAEEGFQVDGHLVDRLSKGSYRMNVPELEQFFPDNDILEAGDTLVQPELAETLQQIQEGGADAFYNGPIADQILEHEETLTAEDLSSYTAETTEAAHGTFAGYDVYSAPPPLAGVTLIQSLQMAEQLNIGSTENNQRDYMHLIGEISKRSYDDRVENVGDRFFTDAMSADELTSPEHTQQMADTISLDELSEDYEVNDSVSDEEDHDNTTHFVIVDRDGTMVSATHTLGNFFGSGDDVGGFFMNNQMENFSQRDESLNSIEPGKTPRSFTSPTILTNGDRMIGIGSPGGKRIPMVMTQVLVKYLMFDETLEDAVEDDRFYIEDNDIFTEGELDTDIQSGLRARGYEIYNQTEHDFYGGIQALVIDDESNSIYGVADNRRNGIVQVND</sequence>
<name>A0A0A1MTJ0_9BACI</name>
<keyword evidence="4" id="KW-0865">Zymogen</keyword>
<dbReference type="PANTHER" id="PTHR43199">
    <property type="entry name" value="GLUTATHIONE HYDROLASE"/>
    <property type="match status" value="1"/>
</dbReference>
<dbReference type="EMBL" id="CDGG01000001">
    <property type="protein sequence ID" value="CEI82842.1"/>
    <property type="molecule type" value="Genomic_DNA"/>
</dbReference>
<dbReference type="STRING" id="545501.BN997_02729"/>
<gene>
    <name evidence="5" type="primary">capD_1</name>
    <name evidence="5" type="ORF">BN997_02729</name>
</gene>
<dbReference type="SUPFAM" id="SSF56235">
    <property type="entry name" value="N-terminal nucleophile aminohydrolases (Ntn hydrolases)"/>
    <property type="match status" value="1"/>
</dbReference>
<keyword evidence="3" id="KW-0378">Hydrolase</keyword>
<dbReference type="GO" id="GO:0016740">
    <property type="term" value="F:transferase activity"/>
    <property type="evidence" value="ECO:0007669"/>
    <property type="project" value="UniProtKB-KW"/>
</dbReference>
<dbReference type="GO" id="GO:0016787">
    <property type="term" value="F:hydrolase activity"/>
    <property type="evidence" value="ECO:0007669"/>
    <property type="project" value="UniProtKB-KW"/>
</dbReference>
<dbReference type="RefSeq" id="WP_042532879.1">
    <property type="nucleotide sequence ID" value="NZ_CAXOIH010000018.1"/>
</dbReference>
<organism evidence="5 6">
    <name type="scientific">Oceanobacillus oncorhynchi</name>
    <dbReference type="NCBI Taxonomy" id="545501"/>
    <lineage>
        <taxon>Bacteria</taxon>
        <taxon>Bacillati</taxon>
        <taxon>Bacillota</taxon>
        <taxon>Bacilli</taxon>
        <taxon>Bacillales</taxon>
        <taxon>Bacillaceae</taxon>
        <taxon>Oceanobacillus</taxon>
    </lineage>
</organism>
<reference evidence="5 6" key="1">
    <citation type="submission" date="2014-11" db="EMBL/GenBank/DDBJ databases">
        <authorList>
            <person name="Urmite Genomes Urmite Genomes"/>
        </authorList>
    </citation>
    <scope>NUCLEOTIDE SEQUENCE [LARGE SCALE GENOMIC DNA]</scope>
    <source>
        <strain evidence="5 6">Oc5</strain>
    </source>
</reference>
<proteinExistence type="inferred from homology"/>
<evidence type="ECO:0000256" key="4">
    <source>
        <dbReference type="ARBA" id="ARBA00023145"/>
    </source>
</evidence>
<dbReference type="InterPro" id="IPR043137">
    <property type="entry name" value="GGT_ssub_C"/>
</dbReference>
<dbReference type="AlphaFoldDB" id="A0A0A1MTJ0"/>
<accession>A0A0A1MTJ0</accession>
<dbReference type="PRINTS" id="PR01210">
    <property type="entry name" value="GGTRANSPTASE"/>
</dbReference>
<evidence type="ECO:0000256" key="3">
    <source>
        <dbReference type="ARBA" id="ARBA00022801"/>
    </source>
</evidence>
<evidence type="ECO:0000313" key="6">
    <source>
        <dbReference type="Proteomes" id="UP000040453"/>
    </source>
</evidence>
<dbReference type="Gene3D" id="1.10.246.130">
    <property type="match status" value="1"/>
</dbReference>
<dbReference type="PANTHER" id="PTHR43199:SF1">
    <property type="entry name" value="GLUTATHIONE HYDROLASE PROENZYME"/>
    <property type="match status" value="1"/>
</dbReference>
<dbReference type="InterPro" id="IPR029055">
    <property type="entry name" value="Ntn_hydrolases_N"/>
</dbReference>
<dbReference type="InterPro" id="IPR043138">
    <property type="entry name" value="GGT_lsub"/>
</dbReference>